<dbReference type="EMBL" id="VOIH02000001">
    <property type="protein sequence ID" value="KAF3455574.1"/>
    <property type="molecule type" value="Genomic_DNA"/>
</dbReference>
<organism evidence="1 2">
    <name type="scientific">Rhamnella rubrinervis</name>
    <dbReference type="NCBI Taxonomy" id="2594499"/>
    <lineage>
        <taxon>Eukaryota</taxon>
        <taxon>Viridiplantae</taxon>
        <taxon>Streptophyta</taxon>
        <taxon>Embryophyta</taxon>
        <taxon>Tracheophyta</taxon>
        <taxon>Spermatophyta</taxon>
        <taxon>Magnoliopsida</taxon>
        <taxon>eudicotyledons</taxon>
        <taxon>Gunneridae</taxon>
        <taxon>Pentapetalae</taxon>
        <taxon>rosids</taxon>
        <taxon>fabids</taxon>
        <taxon>Rosales</taxon>
        <taxon>Rhamnaceae</taxon>
        <taxon>rhamnoid group</taxon>
        <taxon>Rhamneae</taxon>
        <taxon>Rhamnella</taxon>
    </lineage>
</organism>
<protein>
    <submittedName>
        <fullName evidence="1">Uncharacterized protein</fullName>
    </submittedName>
</protein>
<proteinExistence type="predicted"/>
<reference evidence="1" key="1">
    <citation type="submission" date="2020-03" db="EMBL/GenBank/DDBJ databases">
        <title>A high-quality chromosome-level genome assembly of a woody plant with both climbing and erect habits, Rhamnella rubrinervis.</title>
        <authorList>
            <person name="Lu Z."/>
            <person name="Yang Y."/>
            <person name="Zhu X."/>
            <person name="Sun Y."/>
        </authorList>
    </citation>
    <scope>NUCLEOTIDE SEQUENCE</scope>
    <source>
        <strain evidence="1">BYM</strain>
        <tissue evidence="1">Leaf</tissue>
    </source>
</reference>
<accession>A0A8K0HNR1</accession>
<comment type="caution">
    <text evidence="1">The sequence shown here is derived from an EMBL/GenBank/DDBJ whole genome shotgun (WGS) entry which is preliminary data.</text>
</comment>
<evidence type="ECO:0000313" key="1">
    <source>
        <dbReference type="EMBL" id="KAF3455574.1"/>
    </source>
</evidence>
<sequence length="70" mass="7823">MGIRIVRPLVRCNSKAFALYALDISISVSSAPSSPDARLCWKYVPISVRWLAGASHKPDNNTNAFKERFE</sequence>
<gene>
    <name evidence="1" type="ORF">FNV43_RR00207</name>
</gene>
<keyword evidence="2" id="KW-1185">Reference proteome</keyword>
<name>A0A8K0HNR1_9ROSA</name>
<dbReference type="Proteomes" id="UP000796880">
    <property type="component" value="Unassembled WGS sequence"/>
</dbReference>
<evidence type="ECO:0000313" key="2">
    <source>
        <dbReference type="Proteomes" id="UP000796880"/>
    </source>
</evidence>
<dbReference type="AlphaFoldDB" id="A0A8K0HNR1"/>